<reference evidence="2 3" key="1">
    <citation type="journal article" date="2017" name="Infect. Genet. Evol.">
        <title>The new phylogeny of the genus Mycobacterium: The old and the news.</title>
        <authorList>
            <person name="Tortoli E."/>
            <person name="Fedrizzi T."/>
            <person name="Meehan C.J."/>
            <person name="Trovato A."/>
            <person name="Grottola A."/>
            <person name="Giacobazzi E."/>
            <person name="Serpini G.F."/>
            <person name="Tagliazucchi S."/>
            <person name="Fabio A."/>
            <person name="Bettua C."/>
            <person name="Bertorelli R."/>
            <person name="Frascaro F."/>
            <person name="De Sanctis V."/>
            <person name="Pecorari M."/>
            <person name="Jousson O."/>
            <person name="Segata N."/>
            <person name="Cirillo D.M."/>
        </authorList>
    </citation>
    <scope>NUCLEOTIDE SEQUENCE [LARGE SCALE GENOMIC DNA]</scope>
    <source>
        <strain evidence="2 3">CIP1034565</strain>
    </source>
</reference>
<feature type="domain" description="Metallo-beta-lactamase" evidence="1">
    <location>
        <begin position="31"/>
        <end position="157"/>
    </location>
</feature>
<dbReference type="InterPro" id="IPR050114">
    <property type="entry name" value="UPF0173_UPF0282_UlaG_hydrolase"/>
</dbReference>
<dbReference type="Pfam" id="PF00753">
    <property type="entry name" value="Lactamase_B"/>
    <property type="match status" value="1"/>
</dbReference>
<dbReference type="RefSeq" id="WP_090593311.1">
    <property type="nucleotide sequence ID" value="NZ_CP104302.1"/>
</dbReference>
<dbReference type="GO" id="GO:0016787">
    <property type="term" value="F:hydrolase activity"/>
    <property type="evidence" value="ECO:0007669"/>
    <property type="project" value="UniProtKB-KW"/>
</dbReference>
<dbReference type="PANTHER" id="PTHR43546">
    <property type="entry name" value="UPF0173 METAL-DEPENDENT HYDROLASE MJ1163-RELATED"/>
    <property type="match status" value="1"/>
</dbReference>
<dbReference type="Gene3D" id="3.60.15.10">
    <property type="entry name" value="Ribonuclease Z/Hydroxyacylglutathione hydrolase-like"/>
    <property type="match status" value="1"/>
</dbReference>
<evidence type="ECO:0000313" key="3">
    <source>
        <dbReference type="Proteomes" id="UP000230551"/>
    </source>
</evidence>
<dbReference type="PANTHER" id="PTHR43546:SF3">
    <property type="entry name" value="UPF0173 METAL-DEPENDENT HYDROLASE MJ1163"/>
    <property type="match status" value="1"/>
</dbReference>
<dbReference type="InterPro" id="IPR001279">
    <property type="entry name" value="Metallo-B-lactamas"/>
</dbReference>
<dbReference type="Proteomes" id="UP000230551">
    <property type="component" value="Unassembled WGS sequence"/>
</dbReference>
<sequence length="306" mass="33065">MRLKPGRPDLARHTGMFTVPAPHAESPLALTWLGVSTILLDDGDTAIMTDGFFSRPALRSVAVARIAPSLPRIEGCLARAGVRELAAVLPTHTHYDHALDSAVVAERTGALLVGGESAAWIGRGHGLPEDRIVVATPGEPITLGSFEVTLVGSHHCPPDRYPGVITEPVRPPKRVTAYRCGDTWSTLIQHRPSGRRVLIQGSAGFVAGALSGQRAEVAYLGLGQLGLQPESYIRQYWDETVRTVGAQTVVGIHWDDFFRPLHQPLKALPYAGDDLDVTLRVLGELAAADGVSLRLPTVWRREDPWA</sequence>
<comment type="caution">
    <text evidence="2">The sequence shown here is derived from an EMBL/GenBank/DDBJ whole genome shotgun (WGS) entry which is preliminary data.</text>
</comment>
<dbReference type="EMBL" id="PDCN02000021">
    <property type="protein sequence ID" value="PIB73976.1"/>
    <property type="molecule type" value="Genomic_DNA"/>
</dbReference>
<gene>
    <name evidence="2" type="ORF">CQY22_014490</name>
</gene>
<dbReference type="InterPro" id="IPR036866">
    <property type="entry name" value="RibonucZ/Hydroxyglut_hydro"/>
</dbReference>
<keyword evidence="3" id="KW-1185">Reference proteome</keyword>
<dbReference type="OrthoDB" id="9789133at2"/>
<protein>
    <submittedName>
        <fullName evidence="2">MBL fold metallo-hydrolase</fullName>
    </submittedName>
</protein>
<dbReference type="STRING" id="85968.GCA_900073015_03663"/>
<keyword evidence="2" id="KW-0378">Hydrolase</keyword>
<name>A0A2G5P6T4_9MYCO</name>
<organism evidence="2 3">
    <name type="scientific">Mycolicibacterium brumae</name>
    <dbReference type="NCBI Taxonomy" id="85968"/>
    <lineage>
        <taxon>Bacteria</taxon>
        <taxon>Bacillati</taxon>
        <taxon>Actinomycetota</taxon>
        <taxon>Actinomycetes</taxon>
        <taxon>Mycobacteriales</taxon>
        <taxon>Mycobacteriaceae</taxon>
        <taxon>Mycolicibacterium</taxon>
    </lineage>
</organism>
<dbReference type="SUPFAM" id="SSF56281">
    <property type="entry name" value="Metallo-hydrolase/oxidoreductase"/>
    <property type="match status" value="1"/>
</dbReference>
<evidence type="ECO:0000259" key="1">
    <source>
        <dbReference type="Pfam" id="PF00753"/>
    </source>
</evidence>
<dbReference type="CDD" id="cd06262">
    <property type="entry name" value="metallo-hydrolase-like_MBL-fold"/>
    <property type="match status" value="1"/>
</dbReference>
<accession>A0A2G5P6T4</accession>
<evidence type="ECO:0000313" key="2">
    <source>
        <dbReference type="EMBL" id="PIB73976.1"/>
    </source>
</evidence>
<proteinExistence type="predicted"/>
<dbReference type="AlphaFoldDB" id="A0A2G5P6T4"/>